<evidence type="ECO:0000256" key="6">
    <source>
        <dbReference type="ARBA" id="ARBA00022692"/>
    </source>
</evidence>
<organism evidence="14 15">
    <name type="scientific">Moniliophthora roreri (strain MCA 2997)</name>
    <name type="common">Cocoa frosty pod rot fungus</name>
    <name type="synonym">Crinipellis roreri</name>
    <dbReference type="NCBI Taxonomy" id="1381753"/>
    <lineage>
        <taxon>Eukaryota</taxon>
        <taxon>Fungi</taxon>
        <taxon>Dikarya</taxon>
        <taxon>Basidiomycota</taxon>
        <taxon>Agaricomycotina</taxon>
        <taxon>Agaricomycetes</taxon>
        <taxon>Agaricomycetidae</taxon>
        <taxon>Agaricales</taxon>
        <taxon>Marasmiineae</taxon>
        <taxon>Marasmiaceae</taxon>
        <taxon>Moniliophthora</taxon>
    </lineage>
</organism>
<comment type="similarity">
    <text evidence="4">Belongs to the cytochrome P450 family.</text>
</comment>
<dbReference type="CDD" id="cd11065">
    <property type="entry name" value="CYP64-like"/>
    <property type="match status" value="1"/>
</dbReference>
<dbReference type="KEGG" id="mrr:Moror_14634"/>
<dbReference type="GO" id="GO:0020037">
    <property type="term" value="F:heme binding"/>
    <property type="evidence" value="ECO:0007669"/>
    <property type="project" value="InterPro"/>
</dbReference>
<dbReference type="EMBL" id="AWSO01000220">
    <property type="protein sequence ID" value="ESK93221.1"/>
    <property type="molecule type" value="Genomic_DNA"/>
</dbReference>
<dbReference type="GO" id="GO:0016705">
    <property type="term" value="F:oxidoreductase activity, acting on paired donors, with incorporation or reduction of molecular oxygen"/>
    <property type="evidence" value="ECO:0007669"/>
    <property type="project" value="InterPro"/>
</dbReference>
<dbReference type="SUPFAM" id="SSF48264">
    <property type="entry name" value="Cytochrome P450"/>
    <property type="match status" value="1"/>
</dbReference>
<keyword evidence="10" id="KW-0408">Iron</keyword>
<gene>
    <name evidence="14" type="ORF">Moror_14634</name>
</gene>
<protein>
    <submittedName>
        <fullName evidence="14">Cytochrome p450</fullName>
    </submittedName>
</protein>
<sequence>MESVLSYLGAVAIVLCWLLLSKLLKVGRREATLPPGPPTIPILGNLHVFPKHSVQWKFTEWARKYGEIYSLKLGSKTAIVLTDMQAVKELLDKRSLTTADRIPSLVSDLVTGGIHMALARYDDVWKIQRRVAQTVLTPSAVQRHLAIQRAEATQLMYDFLDTPENFFDHLSRYSTSVIMSVLWGKRCPRHNTKEATEIYEADRIWNQLLAPGTIPPIDMFPFLNYIPERWAKWKSMVKDLKERQQKTHFALLDDCAKRIAKGEGNGSYMEEVLSRQEEWGLSKEVLGYIGTVLLEAASHTTSSFLQTLVLFLVAYPKVQRKAQEELDRFVGDQRAPTLEDFGNLLYIQAIIEETHRIRPVAPTGIPHATTSTEEFRGYILPAGTAIFSNNYGIFHDPEIFQDPEIFNPDRFLLTEHGTRPGVDDSGFKGRTANLVFGFGRALNTMNLLWAFDFRPAKDPETDKELPVDVWGYEEGFALAPKPFKCRITPRGRYVKDIVEWVFHAATDTFVKYERDLAEDSKWVEEMRSRW</sequence>
<dbReference type="PANTHER" id="PTHR46300">
    <property type="entry name" value="P450, PUTATIVE (EUROFUNG)-RELATED-RELATED"/>
    <property type="match status" value="1"/>
</dbReference>
<accession>V2XK64</accession>
<evidence type="ECO:0000256" key="13">
    <source>
        <dbReference type="ARBA" id="ARBA00023180"/>
    </source>
</evidence>
<evidence type="ECO:0000256" key="5">
    <source>
        <dbReference type="ARBA" id="ARBA00022617"/>
    </source>
</evidence>
<dbReference type="InterPro" id="IPR002401">
    <property type="entry name" value="Cyt_P450_E_grp-I"/>
</dbReference>
<keyword evidence="8" id="KW-1133">Transmembrane helix</keyword>
<evidence type="ECO:0000256" key="11">
    <source>
        <dbReference type="ARBA" id="ARBA00023033"/>
    </source>
</evidence>
<dbReference type="InterPro" id="IPR036396">
    <property type="entry name" value="Cyt_P450_sf"/>
</dbReference>
<comment type="cofactor">
    <cofactor evidence="1">
        <name>heme</name>
        <dbReference type="ChEBI" id="CHEBI:30413"/>
    </cofactor>
</comment>
<dbReference type="GO" id="GO:0004497">
    <property type="term" value="F:monooxygenase activity"/>
    <property type="evidence" value="ECO:0007669"/>
    <property type="project" value="UniProtKB-KW"/>
</dbReference>
<name>V2XK64_MONRO</name>
<evidence type="ECO:0000256" key="4">
    <source>
        <dbReference type="ARBA" id="ARBA00010617"/>
    </source>
</evidence>
<reference evidence="14 15" key="1">
    <citation type="journal article" date="2014" name="BMC Genomics">
        <title>Genome and secretome analysis of the hemibiotrophic fungal pathogen, Moniliophthora roreri, which causes frosty pod rot disease of cacao: mechanisms of the biotrophic and necrotrophic phases.</title>
        <authorList>
            <person name="Meinhardt L.W."/>
            <person name="Costa G.G.L."/>
            <person name="Thomazella D.P.T."/>
            <person name="Teixeira P.J.P.L."/>
            <person name="Carazzolle M.F."/>
            <person name="Schuster S.C."/>
            <person name="Carlson J.E."/>
            <person name="Guiltinan M.J."/>
            <person name="Mieczkowski P."/>
            <person name="Farmer A."/>
            <person name="Ramaraj T."/>
            <person name="Crozier J."/>
            <person name="Davis R.E."/>
            <person name="Shao J."/>
            <person name="Melnick R.L."/>
            <person name="Pereira G.A.G."/>
            <person name="Bailey B.A."/>
        </authorList>
    </citation>
    <scope>NUCLEOTIDE SEQUENCE [LARGE SCALE GENOMIC DNA]</scope>
    <source>
        <strain evidence="14 15">MCA 2997</strain>
    </source>
</reference>
<dbReference type="GO" id="GO:0005506">
    <property type="term" value="F:iron ion binding"/>
    <property type="evidence" value="ECO:0007669"/>
    <property type="project" value="InterPro"/>
</dbReference>
<keyword evidence="11" id="KW-0503">Monooxygenase</keyword>
<keyword evidence="9" id="KW-0560">Oxidoreductase</keyword>
<comment type="caution">
    <text evidence="14">The sequence shown here is derived from an EMBL/GenBank/DDBJ whole genome shotgun (WGS) entry which is preliminary data.</text>
</comment>
<dbReference type="OrthoDB" id="1103324at2759"/>
<dbReference type="PRINTS" id="PR00463">
    <property type="entry name" value="EP450I"/>
</dbReference>
<dbReference type="InterPro" id="IPR001128">
    <property type="entry name" value="Cyt_P450"/>
</dbReference>
<dbReference type="Gene3D" id="1.10.630.10">
    <property type="entry name" value="Cytochrome P450"/>
    <property type="match status" value="1"/>
</dbReference>
<keyword evidence="5" id="KW-0349">Heme</keyword>
<keyword evidence="7" id="KW-0479">Metal-binding</keyword>
<evidence type="ECO:0000256" key="3">
    <source>
        <dbReference type="ARBA" id="ARBA00005179"/>
    </source>
</evidence>
<dbReference type="Pfam" id="PF00067">
    <property type="entry name" value="p450"/>
    <property type="match status" value="1"/>
</dbReference>
<dbReference type="HOGENOM" id="CLU_001570_2_1_1"/>
<evidence type="ECO:0000256" key="8">
    <source>
        <dbReference type="ARBA" id="ARBA00022989"/>
    </source>
</evidence>
<evidence type="ECO:0000313" key="15">
    <source>
        <dbReference type="Proteomes" id="UP000017559"/>
    </source>
</evidence>
<dbReference type="AlphaFoldDB" id="V2XK64"/>
<evidence type="ECO:0000256" key="1">
    <source>
        <dbReference type="ARBA" id="ARBA00001971"/>
    </source>
</evidence>
<keyword evidence="12" id="KW-0472">Membrane</keyword>
<evidence type="ECO:0000256" key="12">
    <source>
        <dbReference type="ARBA" id="ARBA00023136"/>
    </source>
</evidence>
<evidence type="ECO:0000256" key="7">
    <source>
        <dbReference type="ARBA" id="ARBA00022723"/>
    </source>
</evidence>
<comment type="pathway">
    <text evidence="3">Secondary metabolite biosynthesis.</text>
</comment>
<keyword evidence="15" id="KW-1185">Reference proteome</keyword>
<dbReference type="PANTHER" id="PTHR46300:SF2">
    <property type="entry name" value="CYTOCHROME P450 MONOOXYGENASE ALNH-RELATED"/>
    <property type="match status" value="1"/>
</dbReference>
<evidence type="ECO:0000256" key="2">
    <source>
        <dbReference type="ARBA" id="ARBA00004167"/>
    </source>
</evidence>
<dbReference type="InterPro" id="IPR050364">
    <property type="entry name" value="Cytochrome_P450_fung"/>
</dbReference>
<keyword evidence="13" id="KW-0325">Glycoprotein</keyword>
<evidence type="ECO:0000256" key="9">
    <source>
        <dbReference type="ARBA" id="ARBA00023002"/>
    </source>
</evidence>
<comment type="subcellular location">
    <subcellularLocation>
        <location evidence="2">Membrane</location>
        <topology evidence="2">Single-pass membrane protein</topology>
    </subcellularLocation>
</comment>
<keyword evidence="6" id="KW-0812">Transmembrane</keyword>
<dbReference type="GO" id="GO:0016020">
    <property type="term" value="C:membrane"/>
    <property type="evidence" value="ECO:0007669"/>
    <property type="project" value="UniProtKB-SubCell"/>
</dbReference>
<dbReference type="Proteomes" id="UP000017559">
    <property type="component" value="Unassembled WGS sequence"/>
</dbReference>
<evidence type="ECO:0000313" key="14">
    <source>
        <dbReference type="EMBL" id="ESK93221.1"/>
    </source>
</evidence>
<proteinExistence type="inferred from homology"/>
<evidence type="ECO:0000256" key="10">
    <source>
        <dbReference type="ARBA" id="ARBA00023004"/>
    </source>
</evidence>